<dbReference type="Pfam" id="PF07690">
    <property type="entry name" value="MFS_1"/>
    <property type="match status" value="1"/>
</dbReference>
<evidence type="ECO:0000313" key="9">
    <source>
        <dbReference type="EMBL" id="VDK48307.1"/>
    </source>
</evidence>
<keyword evidence="10" id="KW-1185">Reference proteome</keyword>
<feature type="transmembrane region" description="Helical" evidence="7">
    <location>
        <begin position="78"/>
        <end position="102"/>
    </location>
</feature>
<evidence type="ECO:0000256" key="1">
    <source>
        <dbReference type="ARBA" id="ARBA00004141"/>
    </source>
</evidence>
<dbReference type="InterPro" id="IPR011701">
    <property type="entry name" value="MFS"/>
</dbReference>
<feature type="transmembrane region" description="Helical" evidence="7">
    <location>
        <begin position="349"/>
        <end position="375"/>
    </location>
</feature>
<feature type="transmembrane region" description="Helical" evidence="7">
    <location>
        <begin position="254"/>
        <end position="281"/>
    </location>
</feature>
<evidence type="ECO:0000256" key="5">
    <source>
        <dbReference type="ARBA" id="ARBA00023136"/>
    </source>
</evidence>
<reference evidence="11" key="1">
    <citation type="submission" date="2017-02" db="UniProtKB">
        <authorList>
            <consortium name="WormBaseParasite"/>
        </authorList>
    </citation>
    <scope>IDENTIFICATION</scope>
</reference>
<feature type="domain" description="Major facilitator superfamily (MFS) profile" evidence="8">
    <location>
        <begin position="1"/>
        <end position="383"/>
    </location>
</feature>
<evidence type="ECO:0000259" key="8">
    <source>
        <dbReference type="PROSITE" id="PS50850"/>
    </source>
</evidence>
<dbReference type="InterPro" id="IPR020846">
    <property type="entry name" value="MFS_dom"/>
</dbReference>
<sequence length="405" mass="44811">MASRGCYGVLTDVQSYFSIDDTKIGLLQTVFIICYMLSALISGFLGDRYNRKWLMNAGITCWILSIFISSFIPSKYYYIFLSLRGVLGIGQACFSTIAPTLIADMFVKSMRARALMVFFFAAPLGSGFGYMFGSWCNSLLNDWIWGLRLTPVFGVLCVILITMIVREPLRGEAEIATGAQTASHIEPTSYCNDILSLLRIPTYVMASIAYTAVVFVMVSLSWWAPTAICYAFAINHNLTSTELISNTDKTKINAIFGLITITSGVFGVIIGSVWAQIFICLTNTTMCFNFAINVELYMNVVIPTRRSVANACQIFISNLFGGAVGPYVVGKVSDAIRGDKIDPVARFNAVLTPFYLLICILLLSGVLFVAAAIFFKLDHQKFRDQMGNNAMSFSHVLFFACFIQN</sequence>
<proteinExistence type="inferred from homology"/>
<dbReference type="WBParaSite" id="ASIM_0001342901-mRNA-1">
    <property type="protein sequence ID" value="ASIM_0001342901-mRNA-1"/>
    <property type="gene ID" value="ASIM_0001342901"/>
</dbReference>
<organism evidence="11">
    <name type="scientific">Anisakis simplex</name>
    <name type="common">Herring worm</name>
    <dbReference type="NCBI Taxonomy" id="6269"/>
    <lineage>
        <taxon>Eukaryota</taxon>
        <taxon>Metazoa</taxon>
        <taxon>Ecdysozoa</taxon>
        <taxon>Nematoda</taxon>
        <taxon>Chromadorea</taxon>
        <taxon>Rhabditida</taxon>
        <taxon>Spirurina</taxon>
        <taxon>Ascaridomorpha</taxon>
        <taxon>Ascaridoidea</taxon>
        <taxon>Anisakidae</taxon>
        <taxon>Anisakis</taxon>
        <taxon>Anisakis simplex complex</taxon>
    </lineage>
</organism>
<evidence type="ECO:0000256" key="4">
    <source>
        <dbReference type="ARBA" id="ARBA00022989"/>
    </source>
</evidence>
<feature type="transmembrane region" description="Helical" evidence="7">
    <location>
        <begin position="24"/>
        <end position="46"/>
    </location>
</feature>
<dbReference type="Proteomes" id="UP000267096">
    <property type="component" value="Unassembled WGS sequence"/>
</dbReference>
<keyword evidence="3 7" id="KW-0812">Transmembrane</keyword>
<feature type="transmembrane region" description="Helical" evidence="7">
    <location>
        <begin position="308"/>
        <end position="329"/>
    </location>
</feature>
<comment type="subcellular location">
    <subcellularLocation>
        <location evidence="1">Membrane</location>
        <topology evidence="1">Multi-pass membrane protein</topology>
    </subcellularLocation>
</comment>
<dbReference type="GO" id="GO:0016020">
    <property type="term" value="C:membrane"/>
    <property type="evidence" value="ECO:0007669"/>
    <property type="project" value="UniProtKB-SubCell"/>
</dbReference>
<keyword evidence="5 7" id="KW-0472">Membrane</keyword>
<dbReference type="CDD" id="cd17328">
    <property type="entry name" value="MFS_spinster_like"/>
    <property type="match status" value="1"/>
</dbReference>
<dbReference type="AlphaFoldDB" id="A0A0M3JYB7"/>
<dbReference type="PANTHER" id="PTHR23505">
    <property type="entry name" value="SPINSTER"/>
    <property type="match status" value="1"/>
</dbReference>
<dbReference type="PANTHER" id="PTHR23505:SF79">
    <property type="entry name" value="PROTEIN SPINSTER"/>
    <property type="match status" value="1"/>
</dbReference>
<gene>
    <name evidence="9" type="ORF">ASIM_LOCUS12857</name>
</gene>
<evidence type="ECO:0000256" key="7">
    <source>
        <dbReference type="SAM" id="Phobius"/>
    </source>
</evidence>
<protein>
    <submittedName>
        <fullName evidence="11">MFS domain-containing protein</fullName>
    </submittedName>
</protein>
<evidence type="ECO:0000256" key="3">
    <source>
        <dbReference type="ARBA" id="ARBA00022692"/>
    </source>
</evidence>
<keyword evidence="4 7" id="KW-1133">Transmembrane helix</keyword>
<dbReference type="InterPro" id="IPR044770">
    <property type="entry name" value="MFS_spinster-like"/>
</dbReference>
<evidence type="ECO:0000256" key="2">
    <source>
        <dbReference type="ARBA" id="ARBA00022448"/>
    </source>
</evidence>
<evidence type="ECO:0000313" key="10">
    <source>
        <dbReference type="Proteomes" id="UP000267096"/>
    </source>
</evidence>
<evidence type="ECO:0000256" key="6">
    <source>
        <dbReference type="ARBA" id="ARBA00024338"/>
    </source>
</evidence>
<dbReference type="InterPro" id="IPR036259">
    <property type="entry name" value="MFS_trans_sf"/>
</dbReference>
<dbReference type="OrthoDB" id="6770063at2759"/>
<dbReference type="EMBL" id="UYRR01031264">
    <property type="protein sequence ID" value="VDK48307.1"/>
    <property type="molecule type" value="Genomic_DNA"/>
</dbReference>
<dbReference type="PROSITE" id="PS50850">
    <property type="entry name" value="MFS"/>
    <property type="match status" value="1"/>
</dbReference>
<dbReference type="Gene3D" id="1.20.1250.20">
    <property type="entry name" value="MFS general substrate transporter like domains"/>
    <property type="match status" value="1"/>
</dbReference>
<feature type="transmembrane region" description="Helical" evidence="7">
    <location>
        <begin position="114"/>
        <end position="133"/>
    </location>
</feature>
<reference evidence="9 10" key="2">
    <citation type="submission" date="2018-11" db="EMBL/GenBank/DDBJ databases">
        <authorList>
            <consortium name="Pathogen Informatics"/>
        </authorList>
    </citation>
    <scope>NUCLEOTIDE SEQUENCE [LARGE SCALE GENOMIC DNA]</scope>
</reference>
<comment type="similarity">
    <text evidence="6">Belongs to the major facilitator superfamily. Spinster (TC 2.A.1.49) family.</text>
</comment>
<feature type="transmembrane region" description="Helical" evidence="7">
    <location>
        <begin position="208"/>
        <end position="234"/>
    </location>
</feature>
<accession>A0A0M3JYB7</accession>
<keyword evidence="2" id="KW-0813">Transport</keyword>
<evidence type="ECO:0000313" key="11">
    <source>
        <dbReference type="WBParaSite" id="ASIM_0001342901-mRNA-1"/>
    </source>
</evidence>
<dbReference type="GO" id="GO:0022857">
    <property type="term" value="F:transmembrane transporter activity"/>
    <property type="evidence" value="ECO:0007669"/>
    <property type="project" value="InterPro"/>
</dbReference>
<feature type="transmembrane region" description="Helical" evidence="7">
    <location>
        <begin position="145"/>
        <end position="165"/>
    </location>
</feature>
<name>A0A0M3JYB7_ANISI</name>
<feature type="transmembrane region" description="Helical" evidence="7">
    <location>
        <begin position="53"/>
        <end position="72"/>
    </location>
</feature>
<dbReference type="SUPFAM" id="SSF103473">
    <property type="entry name" value="MFS general substrate transporter"/>
    <property type="match status" value="1"/>
</dbReference>